<dbReference type="OrthoDB" id="289390at2"/>
<dbReference type="PROSITE" id="PS51257">
    <property type="entry name" value="PROKAR_LIPOPROTEIN"/>
    <property type="match status" value="1"/>
</dbReference>
<organism evidence="2 3">
    <name type="scientific">Lignipirellula cremea</name>
    <dbReference type="NCBI Taxonomy" id="2528010"/>
    <lineage>
        <taxon>Bacteria</taxon>
        <taxon>Pseudomonadati</taxon>
        <taxon>Planctomycetota</taxon>
        <taxon>Planctomycetia</taxon>
        <taxon>Pirellulales</taxon>
        <taxon>Pirellulaceae</taxon>
        <taxon>Lignipirellula</taxon>
    </lineage>
</organism>
<protein>
    <recommendedName>
        <fullName evidence="4">ABC-type transport auxiliary lipoprotein component domain-containing protein</fullName>
    </recommendedName>
</protein>
<feature type="chain" id="PRO_5021913476" description="ABC-type transport auxiliary lipoprotein component domain-containing protein" evidence="1">
    <location>
        <begin position="21"/>
        <end position="229"/>
    </location>
</feature>
<evidence type="ECO:0008006" key="4">
    <source>
        <dbReference type="Google" id="ProtNLM"/>
    </source>
</evidence>
<accession>A0A518DUI0</accession>
<name>A0A518DUI0_9BACT</name>
<dbReference type="AlphaFoldDB" id="A0A518DUI0"/>
<proteinExistence type="predicted"/>
<evidence type="ECO:0000313" key="3">
    <source>
        <dbReference type="Proteomes" id="UP000317648"/>
    </source>
</evidence>
<feature type="signal peptide" evidence="1">
    <location>
        <begin position="1"/>
        <end position="20"/>
    </location>
</feature>
<evidence type="ECO:0000313" key="2">
    <source>
        <dbReference type="EMBL" id="QDU95497.1"/>
    </source>
</evidence>
<reference evidence="2 3" key="1">
    <citation type="submission" date="2019-02" db="EMBL/GenBank/DDBJ databases">
        <title>Deep-cultivation of Planctomycetes and their phenomic and genomic characterization uncovers novel biology.</title>
        <authorList>
            <person name="Wiegand S."/>
            <person name="Jogler M."/>
            <person name="Boedeker C."/>
            <person name="Pinto D."/>
            <person name="Vollmers J."/>
            <person name="Rivas-Marin E."/>
            <person name="Kohn T."/>
            <person name="Peeters S.H."/>
            <person name="Heuer A."/>
            <person name="Rast P."/>
            <person name="Oberbeckmann S."/>
            <person name="Bunk B."/>
            <person name="Jeske O."/>
            <person name="Meyerdierks A."/>
            <person name="Storesund J.E."/>
            <person name="Kallscheuer N."/>
            <person name="Luecker S."/>
            <person name="Lage O.M."/>
            <person name="Pohl T."/>
            <person name="Merkel B.J."/>
            <person name="Hornburger P."/>
            <person name="Mueller R.-W."/>
            <person name="Bruemmer F."/>
            <person name="Labrenz M."/>
            <person name="Spormann A.M."/>
            <person name="Op den Camp H."/>
            <person name="Overmann J."/>
            <person name="Amann R."/>
            <person name="Jetten M.S.M."/>
            <person name="Mascher T."/>
            <person name="Medema M.H."/>
            <person name="Devos D.P."/>
            <person name="Kaster A.-K."/>
            <person name="Ovreas L."/>
            <person name="Rohde M."/>
            <person name="Galperin M.Y."/>
            <person name="Jogler C."/>
        </authorList>
    </citation>
    <scope>NUCLEOTIDE SEQUENCE [LARGE SCALE GENOMIC DNA]</scope>
    <source>
        <strain evidence="2 3">Pla85_3_4</strain>
    </source>
</reference>
<dbReference type="KEGG" id="lcre:Pla8534_33120"/>
<dbReference type="EMBL" id="CP036433">
    <property type="protein sequence ID" value="QDU95497.1"/>
    <property type="molecule type" value="Genomic_DNA"/>
</dbReference>
<gene>
    <name evidence="2" type="ORF">Pla8534_33120</name>
</gene>
<evidence type="ECO:0000256" key="1">
    <source>
        <dbReference type="SAM" id="SignalP"/>
    </source>
</evidence>
<dbReference type="Proteomes" id="UP000317648">
    <property type="component" value="Chromosome"/>
</dbReference>
<sequence precursor="true">MKPVALLLLLLAVVVSTALSGCATPGSAPNLGPALENPLFVAVSDAEFVHNQTVDALDNYFRIRYEQRVRSFDGVQAEGNITTFPLIGSTYLEPWRSDSTVGYERLQATLQTIRRRCEARIIPTGGGFAIEIAVYKDLEDLLQPEGSTAGGATLRYDTSIVQNDENYEVLPPGSLGWIPLGRDITLEQRILNDLRERLVNGVPSVLPQAPAAAPMQGVQGELIPAPAGY</sequence>
<keyword evidence="1" id="KW-0732">Signal</keyword>
<dbReference type="RefSeq" id="WP_145054228.1">
    <property type="nucleotide sequence ID" value="NZ_CP036433.1"/>
</dbReference>
<keyword evidence="3" id="KW-1185">Reference proteome</keyword>